<keyword evidence="1" id="KW-1133">Transmembrane helix</keyword>
<evidence type="ECO:0000313" key="2">
    <source>
        <dbReference type="EMBL" id="SMC20288.1"/>
    </source>
</evidence>
<proteinExistence type="predicted"/>
<dbReference type="Proteomes" id="UP000192761">
    <property type="component" value="Unassembled WGS sequence"/>
</dbReference>
<organism evidence="2 3">
    <name type="scientific">Andreprevotia lacus DSM 23236</name>
    <dbReference type="NCBI Taxonomy" id="1121001"/>
    <lineage>
        <taxon>Bacteria</taxon>
        <taxon>Pseudomonadati</taxon>
        <taxon>Pseudomonadota</taxon>
        <taxon>Betaproteobacteria</taxon>
        <taxon>Neisseriales</taxon>
        <taxon>Chitinibacteraceae</taxon>
        <taxon>Andreprevotia</taxon>
    </lineage>
</organism>
<evidence type="ECO:0000256" key="1">
    <source>
        <dbReference type="SAM" id="Phobius"/>
    </source>
</evidence>
<reference evidence="2 3" key="1">
    <citation type="submission" date="2017-04" db="EMBL/GenBank/DDBJ databases">
        <authorList>
            <person name="Afonso C.L."/>
            <person name="Miller P.J."/>
            <person name="Scott M.A."/>
            <person name="Spackman E."/>
            <person name="Goraichik I."/>
            <person name="Dimitrov K.M."/>
            <person name="Suarez D.L."/>
            <person name="Swayne D.E."/>
        </authorList>
    </citation>
    <scope>NUCLEOTIDE SEQUENCE [LARGE SCALE GENOMIC DNA]</scope>
    <source>
        <strain evidence="2 3">DSM 23236</strain>
    </source>
</reference>
<dbReference type="STRING" id="1121001.SAMN02745857_00894"/>
<keyword evidence="1" id="KW-0472">Membrane</keyword>
<feature type="transmembrane region" description="Helical" evidence="1">
    <location>
        <begin position="42"/>
        <end position="62"/>
    </location>
</feature>
<accession>A0A1W1X9F6</accession>
<evidence type="ECO:0000313" key="3">
    <source>
        <dbReference type="Proteomes" id="UP000192761"/>
    </source>
</evidence>
<gene>
    <name evidence="2" type="ORF">SAMN02745857_00894</name>
</gene>
<keyword evidence="3" id="KW-1185">Reference proteome</keyword>
<keyword evidence="1" id="KW-0812">Transmembrane</keyword>
<dbReference type="RefSeq" id="WP_084089342.1">
    <property type="nucleotide sequence ID" value="NZ_FWXD01000004.1"/>
</dbReference>
<dbReference type="AlphaFoldDB" id="A0A1W1X9F6"/>
<name>A0A1W1X9F6_9NEIS</name>
<protein>
    <submittedName>
        <fullName evidence="2">Uncharacterized protein</fullName>
    </submittedName>
</protein>
<dbReference type="EMBL" id="FWXD01000004">
    <property type="protein sequence ID" value="SMC20288.1"/>
    <property type="molecule type" value="Genomic_DNA"/>
</dbReference>
<sequence length="173" mass="20311">MHAVLPRLTATLATLARRHARTLLGCLLLVSLNALLDGFRFMFMLAMLSLLLIIPVQLWWLWRRSERLDRLLRIALWLLAWAAVLYTDHRVVQQREADAAHVARQIEQYQRLYQHPPRTLAEAGIDPALATSMHLRYSIEGAYGPLLFYPSALSPFDRYFYDFKQHRWDFHPD</sequence>